<keyword evidence="4" id="KW-1185">Reference proteome</keyword>
<dbReference type="Proteomes" id="UP001480955">
    <property type="component" value="Unassembled WGS sequence"/>
</dbReference>
<gene>
    <name evidence="3" type="ORF">ABS772_06870</name>
</gene>
<dbReference type="SUPFAM" id="SSF52540">
    <property type="entry name" value="P-loop containing nucleoside triphosphate hydrolases"/>
    <property type="match status" value="1"/>
</dbReference>
<dbReference type="Gene3D" id="3.40.50.10810">
    <property type="entry name" value="Tandem AAA-ATPase domain"/>
    <property type="match status" value="2"/>
</dbReference>
<evidence type="ECO:0000313" key="4">
    <source>
        <dbReference type="Proteomes" id="UP001480955"/>
    </source>
</evidence>
<reference evidence="3 4" key="1">
    <citation type="submission" date="2024-06" db="EMBL/GenBank/DDBJ databases">
        <authorList>
            <person name="Campbell A.G."/>
        </authorList>
    </citation>
    <scope>NUCLEOTIDE SEQUENCE [LARGE SCALE GENOMIC DNA]</scope>
    <source>
        <strain evidence="3 4">EM12</strain>
    </source>
</reference>
<protein>
    <recommendedName>
        <fullName evidence="2">Helicase ATP-binding domain-containing protein</fullName>
    </recommendedName>
</protein>
<dbReference type="EMBL" id="JBELQE010000043">
    <property type="protein sequence ID" value="MER2249636.1"/>
    <property type="molecule type" value="Genomic_DNA"/>
</dbReference>
<dbReference type="InterPro" id="IPR014001">
    <property type="entry name" value="Helicase_ATP-bd"/>
</dbReference>
<accession>A0ABV1QJR5</accession>
<feature type="region of interest" description="Disordered" evidence="1">
    <location>
        <begin position="1"/>
        <end position="59"/>
    </location>
</feature>
<evidence type="ECO:0000313" key="3">
    <source>
        <dbReference type="EMBL" id="MER2249636.1"/>
    </source>
</evidence>
<name>A0ABV1QJR5_9HYPH</name>
<organism evidence="3 4">
    <name type="scientific">Methylorubrum podarium</name>
    <dbReference type="NCBI Taxonomy" id="200476"/>
    <lineage>
        <taxon>Bacteria</taxon>
        <taxon>Pseudomonadati</taxon>
        <taxon>Pseudomonadota</taxon>
        <taxon>Alphaproteobacteria</taxon>
        <taxon>Hyphomicrobiales</taxon>
        <taxon>Methylobacteriaceae</taxon>
        <taxon>Methylorubrum</taxon>
    </lineage>
</organism>
<feature type="region of interest" description="Disordered" evidence="1">
    <location>
        <begin position="493"/>
        <end position="526"/>
    </location>
</feature>
<evidence type="ECO:0000256" key="1">
    <source>
        <dbReference type="SAM" id="MobiDB-lite"/>
    </source>
</evidence>
<dbReference type="InterPro" id="IPR027417">
    <property type="entry name" value="P-loop_NTPase"/>
</dbReference>
<dbReference type="SMART" id="SM00487">
    <property type="entry name" value="DEXDc"/>
    <property type="match status" value="1"/>
</dbReference>
<dbReference type="RefSeq" id="WP_350393203.1">
    <property type="nucleotide sequence ID" value="NZ_JBELQE010000043.1"/>
</dbReference>
<sequence>MRSALTPSARCAPSPSGPISRGTPRARRESFTRTPSRAPQPPGRSPGSQPSRPDMTFTGWHRVGDNLGILADAPGPHLNEGQRASLRALAERLPEHGLVIADEVGMGKTRIAVALAQAVTAAGGRVAILIPPTLGFQWQEELRHGGVPNVPDVVRSLWGFLAAWSDPAHAKPWFDQRVLLISHGFVTWRLGATTQRWRFEILPLLAGLAQQAATGTYPYGFRAMSERADTWVQAAARSIVAFCAASPEAAVRTRFATLGSETAWRAANQGASYERGSLSRRLLQNAVGLGFGAFDLVIIDEAHKSRGDDAGLENLLANTLLTSAAARRLSLTATPVELGAGDWDQTLARIGVDEASRARIRPIVDEYGAAARRVRLGWRSSAAAREAYIVAADAFGTALRPYVLRRDKRGDAAVALFRETASAAGNPDAYRWQHDIAVMPANLGPGWRQAVCAAEALSFVVRGRDDPAAQRLRLTFANGHGIATRLDASAAAAEDTVIQPGDPDSDAAPLPGEPAPPSEEDVLSPGEEKRLARAAWWQRVIDRTARADGALHAHPAILAAIAAIEAYHAQGEKVLVFGRFTGPMRALVELLNARAMLRALDAGALWPQRRIEQREVAAAAAAHRQLGRAGPFDPAAIDAQLARQYEAIERRREALRASLFDLILSGLPEAERDARILAETARAGRDGDRAVLAAAIDQLLGHDRQPVYEAADTRAAASFPAEAVAEAFLQLLSALRERGEGDADNDGALDPVEAGALWRTLAERLGDEYGTERGRFARLMNGATALPTRRTLQLAFNRVESNPRVLVANPSSDARA</sequence>
<evidence type="ECO:0000259" key="2">
    <source>
        <dbReference type="SMART" id="SM00487"/>
    </source>
</evidence>
<proteinExistence type="predicted"/>
<dbReference type="InterPro" id="IPR038718">
    <property type="entry name" value="SNF2-like_sf"/>
</dbReference>
<feature type="domain" description="Helicase ATP-binding" evidence="2">
    <location>
        <begin position="74"/>
        <end position="361"/>
    </location>
</feature>
<comment type="caution">
    <text evidence="3">The sequence shown here is derived from an EMBL/GenBank/DDBJ whole genome shotgun (WGS) entry which is preliminary data.</text>
</comment>